<dbReference type="GO" id="GO:0090482">
    <property type="term" value="F:vitamin transmembrane transporter activity"/>
    <property type="evidence" value="ECO:0007669"/>
    <property type="project" value="InterPro"/>
</dbReference>
<keyword evidence="2" id="KW-1133">Transmembrane helix</keyword>
<feature type="transmembrane region" description="Helical" evidence="2">
    <location>
        <begin position="244"/>
        <end position="263"/>
    </location>
</feature>
<sequence>MFTFTWSLFVWGTTVWQMTLAYLLYGVASASETAYYSYLYAVVDKEHYKTITSYTRTSIMLGQFVSYSGGQMLHSSGLVPYECLNNFSFGAETIAFIVALIIPAVKTNIHNHESISGNIFPDDETHNLINSNDSMETVLTNGTRRIAGTTNALEKKEGYIQKIKTDFPIILKNERVITWSLWWILTSGLISQLYNYDQILWSTMQCDDHDVYNGVVAGIDTAGSAVIVFSLQYIHFDWEQHGEIISFLSTLYFGCLYFVMAIVENLFVQYLLYLMSVFCYVALITVAMTIITSQLDPGLFGFVFGFNTVAATLLQSIITFAVVDSRGFNLTVRGHVKN</sequence>
<evidence type="ECO:0000256" key="2">
    <source>
        <dbReference type="SAM" id="Phobius"/>
    </source>
</evidence>
<feature type="transmembrane region" description="Helical" evidence="2">
    <location>
        <begin position="299"/>
        <end position="323"/>
    </location>
</feature>
<keyword evidence="3" id="KW-1185">Reference proteome</keyword>
<dbReference type="Pfam" id="PF01770">
    <property type="entry name" value="Folate_carrier"/>
    <property type="match status" value="1"/>
</dbReference>
<dbReference type="AlphaFoldDB" id="A0A914P2N4"/>
<dbReference type="Gene3D" id="1.20.1250.20">
    <property type="entry name" value="MFS general substrate transporter like domains"/>
    <property type="match status" value="1"/>
</dbReference>
<protein>
    <submittedName>
        <fullName evidence="4">Thiamine transporter 2</fullName>
    </submittedName>
</protein>
<dbReference type="PANTHER" id="PTHR10686">
    <property type="entry name" value="FOLATE TRANSPORTER"/>
    <property type="match status" value="1"/>
</dbReference>
<reference evidence="4" key="1">
    <citation type="submission" date="2022-11" db="UniProtKB">
        <authorList>
            <consortium name="WormBaseParasite"/>
        </authorList>
    </citation>
    <scope>IDENTIFICATION</scope>
</reference>
<feature type="transmembrane region" description="Helical" evidence="2">
    <location>
        <begin position="270"/>
        <end position="293"/>
    </location>
</feature>
<keyword evidence="2" id="KW-0812">Transmembrane</keyword>
<evidence type="ECO:0000313" key="4">
    <source>
        <dbReference type="WBParaSite" id="PDA_v2.g11504.t1"/>
    </source>
</evidence>
<proteinExistence type="inferred from homology"/>
<dbReference type="InterPro" id="IPR002666">
    <property type="entry name" value="Folate_carrier"/>
</dbReference>
<evidence type="ECO:0000313" key="3">
    <source>
        <dbReference type="Proteomes" id="UP000887578"/>
    </source>
</evidence>
<organism evidence="3 4">
    <name type="scientific">Panagrolaimus davidi</name>
    <dbReference type="NCBI Taxonomy" id="227884"/>
    <lineage>
        <taxon>Eukaryota</taxon>
        <taxon>Metazoa</taxon>
        <taxon>Ecdysozoa</taxon>
        <taxon>Nematoda</taxon>
        <taxon>Chromadorea</taxon>
        <taxon>Rhabditida</taxon>
        <taxon>Tylenchina</taxon>
        <taxon>Panagrolaimomorpha</taxon>
        <taxon>Panagrolaimoidea</taxon>
        <taxon>Panagrolaimidae</taxon>
        <taxon>Panagrolaimus</taxon>
    </lineage>
</organism>
<dbReference type="GO" id="GO:0005886">
    <property type="term" value="C:plasma membrane"/>
    <property type="evidence" value="ECO:0007669"/>
    <property type="project" value="TreeGrafter"/>
</dbReference>
<keyword evidence="2" id="KW-0472">Membrane</keyword>
<accession>A0A914P2N4</accession>
<dbReference type="SUPFAM" id="SSF103473">
    <property type="entry name" value="MFS general substrate transporter"/>
    <property type="match status" value="1"/>
</dbReference>
<dbReference type="PANTHER" id="PTHR10686:SF18">
    <property type="entry name" value="IP11787P-RELATED"/>
    <property type="match status" value="1"/>
</dbReference>
<dbReference type="Proteomes" id="UP000887578">
    <property type="component" value="Unplaced"/>
</dbReference>
<name>A0A914P2N4_9BILA</name>
<dbReference type="WBParaSite" id="PDA_v2.g11504.t1">
    <property type="protein sequence ID" value="PDA_v2.g11504.t1"/>
    <property type="gene ID" value="PDA_v2.g11504"/>
</dbReference>
<evidence type="ECO:0000256" key="1">
    <source>
        <dbReference type="ARBA" id="ARBA00005773"/>
    </source>
</evidence>
<comment type="similarity">
    <text evidence="1">Belongs to the reduced folate carrier (RFC) transporter (TC 2.A.48) family.</text>
</comment>
<dbReference type="InterPro" id="IPR036259">
    <property type="entry name" value="MFS_trans_sf"/>
</dbReference>